<dbReference type="SMART" id="SM00233">
    <property type="entry name" value="PH"/>
    <property type="match status" value="2"/>
</dbReference>
<dbReference type="STRING" id="857566.A0A1E3PJW1"/>
<feature type="region of interest" description="Disordered" evidence="1">
    <location>
        <begin position="1066"/>
        <end position="1085"/>
    </location>
</feature>
<sequence length="1493" mass="169883">MPQYTNKPPLSASIPATSYVTAHEAPLSSKQCDDLSPNTHAIYTGKNVCDEDDKWDSDEEEELRHCMAWCANLLPQDQLLLGLPPNSYTAYRMFYCMPEYLDKSSQILVIGPARKPDHKTQLSRTIGSSFIGGDADNGQHAAPIQRAHTLKSIPPKINSFLESRSSTGGLFNLADNTDRSSDINYGNLSSETSLNEFGDSFYFEPKGVNTTSHSRAFYNINESHLNELLSLSKKSLSDDKSDNKDLVHGDSMTIPLSSERVSFRDHERRAHTVQGINTGSLTHRHTVGGTEFYPFRHNHQKEIKTSLSDYPQSFTSLKRAPTRVPSIFQRAATINNKVLSQKEQQLHRSDSDYPDYTFSHKLRTNSRVKTPRTESNLLQNSEAADPAKPNNEIGLAKDTDSKLNKGEYDSERYLNKLYRGDASVLQYPPSSSSSSSSNQSYVTAQENLVVSGSDKDNNSSDDDDALYKSAYEVIGKPSSNLNLTKDGSKNLQNKKANNKSDAKDSLFRMPTSLLNTLPIYSHSPIRRQPVELRGLLSSARPSSLSSSETVTQFNAFSNKHDSKTAGTDMDGCDLFKHPDQSESPLALEPESVTSQTKVPGHVKFTVPSPVTTHEVSFIPDGPIAPGVFSKSLDRESIDQHTANNEAESMFPEGKNDGAYERLMQRWKSAKRYAKKQAKEGLKLEGGASQAWRYLGRKTPGEIIRIEKLLVLIKYSKNKSLPTYFNDNEPSTDTRVLERWKEYIVVARVTGDYDSPILLQLYSNRKISAVDLEMDANSDNRKLNQARPKFALKLNRHLLKVNFYSSLDKTLALWLTPSPETNENHSSSESEKKKGSKQGTIIYIFKGKTVLSSYKWLAFFNEILGRSRSRTMSVQIPALQVYVDLRIPWDSLDSLERVMKRMLHDREVNDGVCGIGMNDVLHHYVMLKVVWTLYKKPEFRSIIDRWLKEEKLGFCWKRYDRLEWAQKSHNYKEIRSSDIMTRIYDLQLRTIKPAPTDVTYENDDSSDSNGNKGVKISEPIPIEGYLHRLTSINGKSRQRWGKLYARKLYFSTHDNLLFFTRPSQVTPLLEKPNNNSDEESDDRDGLHLTGDMQLIRPYKTTVDGSDISWVKPLRQKDRRGLSTSMSHGARTDFKRRDRYALNNMRRRVMQIVKADGFINLANIKFVRPVQRQRYTTDVMVGHGSNGLASVIEEHGNNLDETNGKEDEIGQYADNEVFELLLENNIVIRLQAANEECQRLWVTRLSELVKYWKQFMVEETQRKINLRLRNLANLGIKEDCYAQFGDSAQKWETFKADADPQIYNMDAVSWSRSIAMKGLLYSKSKKHSSFRQYYGVLCHGHLIIYAMHRRTAVGISVPKVEYRKFKAIDLKGCYTYSGNIAQSDLLNLDNSVDRNNPGVHRVPRVYPDGWRSSEEDTQRCFVLWFGRKRAVAVQSDHKDGLQTNTKVKVVNRLGVLGNSMVFLTRARVERDLWVTTLNTEIEKVFEPDYDDVSIS</sequence>
<feature type="region of interest" description="Disordered" evidence="1">
    <location>
        <begin position="342"/>
        <end position="407"/>
    </location>
</feature>
<name>A0A1E3PJW1_9ASCO</name>
<feature type="region of interest" description="Disordered" evidence="1">
    <location>
        <begin position="477"/>
        <end position="504"/>
    </location>
</feature>
<feature type="compositionally biased region" description="Basic and acidic residues" evidence="1">
    <location>
        <begin position="395"/>
        <end position="407"/>
    </location>
</feature>
<dbReference type="InterPro" id="IPR039486">
    <property type="entry name" value="Mug56/Spo71_PH"/>
</dbReference>
<feature type="region of interest" description="Disordered" evidence="1">
    <location>
        <begin position="995"/>
        <end position="1014"/>
    </location>
</feature>
<feature type="domain" description="PH" evidence="2">
    <location>
        <begin position="1018"/>
        <end position="1248"/>
    </location>
</feature>
<keyword evidence="4" id="KW-1185">Reference proteome</keyword>
<dbReference type="Proteomes" id="UP000095009">
    <property type="component" value="Unassembled WGS sequence"/>
</dbReference>
<dbReference type="GO" id="GO:0005628">
    <property type="term" value="C:prospore membrane"/>
    <property type="evidence" value="ECO:0007669"/>
    <property type="project" value="TreeGrafter"/>
</dbReference>
<dbReference type="Pfam" id="PF23207">
    <property type="entry name" value="PH_SPO71"/>
    <property type="match status" value="1"/>
</dbReference>
<evidence type="ECO:0000313" key="3">
    <source>
        <dbReference type="EMBL" id="ODQ65736.1"/>
    </source>
</evidence>
<dbReference type="OrthoDB" id="5579281at2759"/>
<feature type="compositionally biased region" description="Basic residues" evidence="1">
    <location>
        <begin position="360"/>
        <end position="370"/>
    </location>
</feature>
<evidence type="ECO:0000259" key="2">
    <source>
        <dbReference type="PROSITE" id="PS50003"/>
    </source>
</evidence>
<dbReference type="InterPro" id="IPR040345">
    <property type="entry name" value="Mug56/Spo71"/>
</dbReference>
<proteinExistence type="predicted"/>
<gene>
    <name evidence="3" type="ORF">NADFUDRAFT_82714</name>
</gene>
<evidence type="ECO:0000256" key="1">
    <source>
        <dbReference type="SAM" id="MobiDB-lite"/>
    </source>
</evidence>
<protein>
    <recommendedName>
        <fullName evidence="2">PH domain-containing protein</fullName>
    </recommendedName>
</protein>
<dbReference type="PROSITE" id="PS50003">
    <property type="entry name" value="PH_DOMAIN"/>
    <property type="match status" value="2"/>
</dbReference>
<feature type="compositionally biased region" description="Polar residues" evidence="1">
    <location>
        <begin position="477"/>
        <end position="491"/>
    </location>
</feature>
<dbReference type="EMBL" id="KV454409">
    <property type="protein sequence ID" value="ODQ65736.1"/>
    <property type="molecule type" value="Genomic_DNA"/>
</dbReference>
<dbReference type="Pfam" id="PF15404">
    <property type="entry name" value="PH_4"/>
    <property type="match status" value="1"/>
</dbReference>
<feature type="domain" description="PH" evidence="2">
    <location>
        <begin position="1311"/>
        <end position="1480"/>
    </location>
</feature>
<dbReference type="SUPFAM" id="SSF50729">
    <property type="entry name" value="PH domain-like"/>
    <property type="match status" value="2"/>
</dbReference>
<dbReference type="GO" id="GO:1902657">
    <property type="term" value="P:protein localization to prospore membrane"/>
    <property type="evidence" value="ECO:0007669"/>
    <property type="project" value="InterPro"/>
</dbReference>
<feature type="compositionally biased region" description="Polar residues" evidence="1">
    <location>
        <begin position="371"/>
        <end position="382"/>
    </location>
</feature>
<evidence type="ECO:0000313" key="4">
    <source>
        <dbReference type="Proteomes" id="UP000095009"/>
    </source>
</evidence>
<reference evidence="3 4" key="1">
    <citation type="journal article" date="2016" name="Proc. Natl. Acad. Sci. U.S.A.">
        <title>Comparative genomics of biotechnologically important yeasts.</title>
        <authorList>
            <person name="Riley R."/>
            <person name="Haridas S."/>
            <person name="Wolfe K.H."/>
            <person name="Lopes M.R."/>
            <person name="Hittinger C.T."/>
            <person name="Goeker M."/>
            <person name="Salamov A.A."/>
            <person name="Wisecaver J.H."/>
            <person name="Long T.M."/>
            <person name="Calvey C.H."/>
            <person name="Aerts A.L."/>
            <person name="Barry K.W."/>
            <person name="Choi C."/>
            <person name="Clum A."/>
            <person name="Coughlan A.Y."/>
            <person name="Deshpande S."/>
            <person name="Douglass A.P."/>
            <person name="Hanson S.J."/>
            <person name="Klenk H.-P."/>
            <person name="LaButti K.M."/>
            <person name="Lapidus A."/>
            <person name="Lindquist E.A."/>
            <person name="Lipzen A.M."/>
            <person name="Meier-Kolthoff J.P."/>
            <person name="Ohm R.A."/>
            <person name="Otillar R.P."/>
            <person name="Pangilinan J.L."/>
            <person name="Peng Y."/>
            <person name="Rokas A."/>
            <person name="Rosa C.A."/>
            <person name="Scheuner C."/>
            <person name="Sibirny A.A."/>
            <person name="Slot J.C."/>
            <person name="Stielow J.B."/>
            <person name="Sun H."/>
            <person name="Kurtzman C.P."/>
            <person name="Blackwell M."/>
            <person name="Grigoriev I.V."/>
            <person name="Jeffries T.W."/>
        </authorList>
    </citation>
    <scope>NUCLEOTIDE SEQUENCE [LARGE SCALE GENOMIC DNA]</scope>
    <source>
        <strain evidence="3 4">DSM 6958</strain>
    </source>
</reference>
<accession>A0A1E3PJW1</accession>
<dbReference type="PANTHER" id="PTHR28076">
    <property type="entry name" value="SPORULATION-SPECIFIC PROTEIN 71"/>
    <property type="match status" value="1"/>
</dbReference>
<organism evidence="3 4">
    <name type="scientific">Nadsonia fulvescens var. elongata DSM 6958</name>
    <dbReference type="NCBI Taxonomy" id="857566"/>
    <lineage>
        <taxon>Eukaryota</taxon>
        <taxon>Fungi</taxon>
        <taxon>Dikarya</taxon>
        <taxon>Ascomycota</taxon>
        <taxon>Saccharomycotina</taxon>
        <taxon>Dipodascomycetes</taxon>
        <taxon>Dipodascales</taxon>
        <taxon>Dipodascales incertae sedis</taxon>
        <taxon>Nadsonia</taxon>
    </lineage>
</organism>
<dbReference type="PANTHER" id="PTHR28076:SF1">
    <property type="entry name" value="PROSPORE MEMBRANE ADAPTER PROTEIN SPO71"/>
    <property type="match status" value="1"/>
</dbReference>
<dbReference type="InterPro" id="IPR001849">
    <property type="entry name" value="PH_domain"/>
</dbReference>
<dbReference type="InterPro" id="IPR057379">
    <property type="entry name" value="PH_SPO71"/>
</dbReference>